<accession>A0A644WPT8</accession>
<sequence length="42" mass="4534">MVESHINVRAIETSSIEPVEGNLKGASLVWIQGLGIARDNQT</sequence>
<name>A0A644WPT8_9ZZZZ</name>
<protein>
    <submittedName>
        <fullName evidence="1">Uncharacterized protein</fullName>
    </submittedName>
</protein>
<gene>
    <name evidence="1" type="ORF">SDC9_51958</name>
</gene>
<organism evidence="1">
    <name type="scientific">bioreactor metagenome</name>
    <dbReference type="NCBI Taxonomy" id="1076179"/>
    <lineage>
        <taxon>unclassified sequences</taxon>
        <taxon>metagenomes</taxon>
        <taxon>ecological metagenomes</taxon>
    </lineage>
</organism>
<dbReference type="EMBL" id="VSSQ01001154">
    <property type="protein sequence ID" value="MPM05667.1"/>
    <property type="molecule type" value="Genomic_DNA"/>
</dbReference>
<reference evidence="1" key="1">
    <citation type="submission" date="2019-08" db="EMBL/GenBank/DDBJ databases">
        <authorList>
            <person name="Kucharzyk K."/>
            <person name="Murdoch R.W."/>
            <person name="Higgins S."/>
            <person name="Loffler F."/>
        </authorList>
    </citation>
    <scope>NUCLEOTIDE SEQUENCE</scope>
</reference>
<dbReference type="AlphaFoldDB" id="A0A644WPT8"/>
<evidence type="ECO:0000313" key="1">
    <source>
        <dbReference type="EMBL" id="MPM05667.1"/>
    </source>
</evidence>
<comment type="caution">
    <text evidence="1">The sequence shown here is derived from an EMBL/GenBank/DDBJ whole genome shotgun (WGS) entry which is preliminary data.</text>
</comment>
<proteinExistence type="predicted"/>